<name>Q7MJ55_VIBVY</name>
<evidence type="ECO:0000313" key="1">
    <source>
        <dbReference type="EMBL" id="BAC95071.1"/>
    </source>
</evidence>
<dbReference type="AlphaFoldDB" id="Q7MJ55"/>
<sequence length="45" mass="5321">MVFLYRLKDFLSQSGLITKLSGEKLNEQKTRIRNLAYRDHYFIGG</sequence>
<accession>Q7MJ55</accession>
<dbReference type="EMBL" id="BA000037">
    <property type="protein sequence ID" value="BAC95071.1"/>
    <property type="molecule type" value="Genomic_DNA"/>
</dbReference>
<evidence type="ECO:0000313" key="2">
    <source>
        <dbReference type="Proteomes" id="UP000002675"/>
    </source>
</evidence>
<dbReference type="HOGENOM" id="CLU_3206914_0_0_6"/>
<dbReference type="Proteomes" id="UP000002675">
    <property type="component" value="Chromosome I"/>
</dbReference>
<reference evidence="1 2" key="1">
    <citation type="journal article" date="2003" name="Genome Res.">
        <title>Comparative genome analysis of Vibrio vulnificus, a marine pathogen.</title>
        <authorList>
            <person name="Chen C.Y."/>
            <person name="Wu K.M."/>
            <person name="Chang Y.C."/>
            <person name="Chang C.H."/>
            <person name="Tsai H.C."/>
            <person name="Liao T.L."/>
            <person name="Liu Y.M."/>
            <person name="Chen H.J."/>
            <person name="Shen A.B."/>
            <person name="Li J.C."/>
            <person name="Su T.L."/>
            <person name="Shao C.P."/>
            <person name="Lee C.T."/>
            <person name="Hor L.I."/>
            <person name="Tsai S.F."/>
        </authorList>
    </citation>
    <scope>NUCLEOTIDE SEQUENCE [LARGE SCALE GENOMIC DNA]</scope>
    <source>
        <strain evidence="1 2">YJ016</strain>
    </source>
</reference>
<proteinExistence type="predicted"/>
<gene>
    <name evidence="1" type="ordered locus">VV2307</name>
</gene>
<organism evidence="1 2">
    <name type="scientific">Vibrio vulnificus (strain YJ016)</name>
    <dbReference type="NCBI Taxonomy" id="196600"/>
    <lineage>
        <taxon>Bacteria</taxon>
        <taxon>Pseudomonadati</taxon>
        <taxon>Pseudomonadota</taxon>
        <taxon>Gammaproteobacteria</taxon>
        <taxon>Vibrionales</taxon>
        <taxon>Vibrionaceae</taxon>
        <taxon>Vibrio</taxon>
    </lineage>
</organism>
<protein>
    <submittedName>
        <fullName evidence="1">Uncharacterized protein</fullName>
    </submittedName>
</protein>
<dbReference type="KEGG" id="vvy:VV2307"/>